<dbReference type="GO" id="GO:0006400">
    <property type="term" value="P:tRNA modification"/>
    <property type="evidence" value="ECO:0007669"/>
    <property type="project" value="UniProtKB-UniRule"/>
</dbReference>
<dbReference type="EMBL" id="SOAY01000011">
    <property type="protein sequence ID" value="TDT44946.1"/>
    <property type="molecule type" value="Genomic_DNA"/>
</dbReference>
<evidence type="ECO:0000256" key="5">
    <source>
        <dbReference type="ARBA" id="ARBA00022741"/>
    </source>
</evidence>
<evidence type="ECO:0000256" key="3">
    <source>
        <dbReference type="ARBA" id="ARBA00022598"/>
    </source>
</evidence>
<comment type="similarity">
    <text evidence="8">Belongs to the tRNA(Ile)-lysidine synthase family.</text>
</comment>
<evidence type="ECO:0000256" key="6">
    <source>
        <dbReference type="ARBA" id="ARBA00022840"/>
    </source>
</evidence>
<name>A0A4R7K351_9FLAO</name>
<dbReference type="Pfam" id="PF11734">
    <property type="entry name" value="TilS_C"/>
    <property type="match status" value="1"/>
</dbReference>
<dbReference type="SUPFAM" id="SSF52402">
    <property type="entry name" value="Adenine nucleotide alpha hydrolases-like"/>
    <property type="match status" value="1"/>
</dbReference>
<dbReference type="Proteomes" id="UP000294749">
    <property type="component" value="Unassembled WGS sequence"/>
</dbReference>
<evidence type="ECO:0000256" key="1">
    <source>
        <dbReference type="ARBA" id="ARBA00004496"/>
    </source>
</evidence>
<comment type="domain">
    <text evidence="8">The N-terminal region contains the highly conserved SGGXDS motif, predicted to be a P-loop motif involved in ATP binding.</text>
</comment>
<comment type="subcellular location">
    <subcellularLocation>
        <location evidence="1 8">Cytoplasm</location>
    </subcellularLocation>
</comment>
<evidence type="ECO:0000256" key="4">
    <source>
        <dbReference type="ARBA" id="ARBA00022694"/>
    </source>
</evidence>
<dbReference type="GO" id="GO:0005737">
    <property type="term" value="C:cytoplasm"/>
    <property type="evidence" value="ECO:0007669"/>
    <property type="project" value="UniProtKB-SubCell"/>
</dbReference>
<dbReference type="RefSeq" id="WP_133687322.1">
    <property type="nucleotide sequence ID" value="NZ_SOAY01000011.1"/>
</dbReference>
<comment type="catalytic activity">
    <reaction evidence="7 8">
        <text>cytidine(34) in tRNA(Ile2) + L-lysine + ATP = lysidine(34) in tRNA(Ile2) + AMP + diphosphate + H(+)</text>
        <dbReference type="Rhea" id="RHEA:43744"/>
        <dbReference type="Rhea" id="RHEA-COMP:10625"/>
        <dbReference type="Rhea" id="RHEA-COMP:10670"/>
        <dbReference type="ChEBI" id="CHEBI:15378"/>
        <dbReference type="ChEBI" id="CHEBI:30616"/>
        <dbReference type="ChEBI" id="CHEBI:32551"/>
        <dbReference type="ChEBI" id="CHEBI:33019"/>
        <dbReference type="ChEBI" id="CHEBI:82748"/>
        <dbReference type="ChEBI" id="CHEBI:83665"/>
        <dbReference type="ChEBI" id="CHEBI:456215"/>
        <dbReference type="EC" id="6.3.4.19"/>
    </reaction>
</comment>
<evidence type="ECO:0000256" key="7">
    <source>
        <dbReference type="ARBA" id="ARBA00048539"/>
    </source>
</evidence>
<reference evidence="10 11" key="1">
    <citation type="submission" date="2019-03" db="EMBL/GenBank/DDBJ databases">
        <title>Genomic Encyclopedia of Archaeal and Bacterial Type Strains, Phase II (KMG-II): from individual species to whole genera.</title>
        <authorList>
            <person name="Goeker M."/>
        </authorList>
    </citation>
    <scope>NUCLEOTIDE SEQUENCE [LARGE SCALE GENOMIC DNA]</scope>
    <source>
        <strain evidence="10 11">DSM 25233</strain>
    </source>
</reference>
<dbReference type="SUPFAM" id="SSF56037">
    <property type="entry name" value="PheT/TilS domain"/>
    <property type="match status" value="1"/>
</dbReference>
<dbReference type="EC" id="6.3.4.19" evidence="8"/>
<dbReference type="Pfam" id="PF01171">
    <property type="entry name" value="ATP_bind_3"/>
    <property type="match status" value="1"/>
</dbReference>
<dbReference type="CDD" id="cd01992">
    <property type="entry name" value="TilS_N"/>
    <property type="match status" value="1"/>
</dbReference>
<dbReference type="InterPro" id="IPR012796">
    <property type="entry name" value="Lysidine-tRNA-synth_C"/>
</dbReference>
<dbReference type="GO" id="GO:0032267">
    <property type="term" value="F:tRNA(Ile)-lysidine synthase activity"/>
    <property type="evidence" value="ECO:0007669"/>
    <property type="project" value="UniProtKB-EC"/>
</dbReference>
<evidence type="ECO:0000256" key="2">
    <source>
        <dbReference type="ARBA" id="ARBA00022490"/>
    </source>
</evidence>
<dbReference type="NCBIfam" id="TIGR02432">
    <property type="entry name" value="lysidine_TilS_N"/>
    <property type="match status" value="1"/>
</dbReference>
<dbReference type="AlphaFoldDB" id="A0A4R7K351"/>
<dbReference type="HAMAP" id="MF_01161">
    <property type="entry name" value="tRNA_Ile_lys_synt"/>
    <property type="match status" value="1"/>
</dbReference>
<evidence type="ECO:0000256" key="8">
    <source>
        <dbReference type="HAMAP-Rule" id="MF_01161"/>
    </source>
</evidence>
<dbReference type="SMART" id="SM00977">
    <property type="entry name" value="TilS_C"/>
    <property type="match status" value="1"/>
</dbReference>
<keyword evidence="11" id="KW-1185">Reference proteome</keyword>
<keyword evidence="3 8" id="KW-0436">Ligase</keyword>
<comment type="caution">
    <text evidence="10">The sequence shown here is derived from an EMBL/GenBank/DDBJ whole genome shotgun (WGS) entry which is preliminary data.</text>
</comment>
<dbReference type="InterPro" id="IPR012094">
    <property type="entry name" value="tRNA_Ile_lys_synt"/>
</dbReference>
<sequence>MLKAFKKHIEDSFPELLDTHFIIACSGGLDSSVLVELCHQANFKFSIAHCNFRLRGKASDGDEAFVRDYAKKIEKEVFITHFDTLGYVNQHKVSVQMAARELRYAWFEQLLKENKGIYLLTAHHANDNLETFIINLSRGTGIDGLTGIPAKINDIRRPLLPFTRQELESFAQLEKMEWREDASNADAKYLRNKIRLEIIPKLNELHPTFSDNFKNTLDYLQQTETIASAYLKKLKEKLFVDKDGRFEIEIAKLKELHPLSTYLHGLFGAYGFKEMDNLEVLLDGLSGKQLASSSHVLVKNRDVLILTSSKESKLDAQEYLITEEEVPLNLPLNLKFSVVAERYENTDNVIFVQKNALKYPLTVRKWKTGDYFYPIGLNRKKKLSKYFKDEKVDVLSKEDTWLLCSEGQIVWVIGMRADHRFRVDDTTQEILKIELHD</sequence>
<keyword evidence="5 8" id="KW-0547">Nucleotide-binding</keyword>
<dbReference type="PANTHER" id="PTHR43033:SF1">
    <property type="entry name" value="TRNA(ILE)-LYSIDINE SYNTHASE-RELATED"/>
    <property type="match status" value="1"/>
</dbReference>
<feature type="domain" description="Lysidine-tRNA(Ile) synthetase C-terminal" evidence="9">
    <location>
        <begin position="361"/>
        <end position="433"/>
    </location>
</feature>
<dbReference type="InterPro" id="IPR011063">
    <property type="entry name" value="TilS/TtcA_N"/>
</dbReference>
<proteinExistence type="inferred from homology"/>
<dbReference type="Gene3D" id="3.40.50.620">
    <property type="entry name" value="HUPs"/>
    <property type="match status" value="1"/>
</dbReference>
<comment type="function">
    <text evidence="8">Ligates lysine onto the cytidine present at position 34 of the AUA codon-specific tRNA(Ile) that contains the anticodon CAU, in an ATP-dependent manner. Cytidine is converted to lysidine, thus changing the amino acid specificity of the tRNA from methionine to isoleucine.</text>
</comment>
<accession>A0A4R7K351</accession>
<dbReference type="InterPro" id="IPR014729">
    <property type="entry name" value="Rossmann-like_a/b/a_fold"/>
</dbReference>
<protein>
    <recommendedName>
        <fullName evidence="8">tRNA(Ile)-lysidine synthase</fullName>
        <ecNumber evidence="8">6.3.4.19</ecNumber>
    </recommendedName>
    <alternativeName>
        <fullName evidence="8">tRNA(Ile)-2-lysyl-cytidine synthase</fullName>
    </alternativeName>
    <alternativeName>
        <fullName evidence="8">tRNA(Ile)-lysidine synthetase</fullName>
    </alternativeName>
</protein>
<evidence type="ECO:0000259" key="9">
    <source>
        <dbReference type="SMART" id="SM00977"/>
    </source>
</evidence>
<keyword evidence="6 8" id="KW-0067">ATP-binding</keyword>
<feature type="binding site" evidence="8">
    <location>
        <begin position="26"/>
        <end position="31"/>
    </location>
    <ligand>
        <name>ATP</name>
        <dbReference type="ChEBI" id="CHEBI:30616"/>
    </ligand>
</feature>
<evidence type="ECO:0000313" key="10">
    <source>
        <dbReference type="EMBL" id="TDT44946.1"/>
    </source>
</evidence>
<keyword evidence="4 8" id="KW-0819">tRNA processing</keyword>
<dbReference type="InterPro" id="IPR012795">
    <property type="entry name" value="tRNA_Ile_lys_synt_N"/>
</dbReference>
<dbReference type="GO" id="GO:0005524">
    <property type="term" value="F:ATP binding"/>
    <property type="evidence" value="ECO:0007669"/>
    <property type="project" value="UniProtKB-UniRule"/>
</dbReference>
<organism evidence="10 11">
    <name type="scientific">Maribacter spongiicola</name>
    <dbReference type="NCBI Taxonomy" id="1206753"/>
    <lineage>
        <taxon>Bacteria</taxon>
        <taxon>Pseudomonadati</taxon>
        <taxon>Bacteroidota</taxon>
        <taxon>Flavobacteriia</taxon>
        <taxon>Flavobacteriales</taxon>
        <taxon>Flavobacteriaceae</taxon>
        <taxon>Maribacter</taxon>
    </lineage>
</organism>
<dbReference type="PANTHER" id="PTHR43033">
    <property type="entry name" value="TRNA(ILE)-LYSIDINE SYNTHASE-RELATED"/>
    <property type="match status" value="1"/>
</dbReference>
<gene>
    <name evidence="8" type="primary">tilS</name>
    <name evidence="10" type="ORF">CLV90_2025</name>
</gene>
<evidence type="ECO:0000313" key="11">
    <source>
        <dbReference type="Proteomes" id="UP000294749"/>
    </source>
</evidence>
<keyword evidence="2 8" id="KW-0963">Cytoplasm</keyword>
<dbReference type="OrthoDB" id="9807403at2"/>